<comment type="caution">
    <text evidence="3">The sequence shown here is derived from an EMBL/GenBank/DDBJ whole genome shotgun (WGS) entry which is preliminary data.</text>
</comment>
<keyword evidence="1" id="KW-0808">Transferase</keyword>
<dbReference type="Pfam" id="PF13581">
    <property type="entry name" value="HATPase_c_2"/>
    <property type="match status" value="1"/>
</dbReference>
<organism evidence="3 4">
    <name type="scientific">Dactylosporangium vinaceum</name>
    <dbReference type="NCBI Taxonomy" id="53362"/>
    <lineage>
        <taxon>Bacteria</taxon>
        <taxon>Bacillati</taxon>
        <taxon>Actinomycetota</taxon>
        <taxon>Actinomycetes</taxon>
        <taxon>Micromonosporales</taxon>
        <taxon>Micromonosporaceae</taxon>
        <taxon>Dactylosporangium</taxon>
    </lineage>
</organism>
<dbReference type="PANTHER" id="PTHR35526">
    <property type="entry name" value="ANTI-SIGMA-F FACTOR RSBW-RELATED"/>
    <property type="match status" value="1"/>
</dbReference>
<dbReference type="RefSeq" id="WP_223099744.1">
    <property type="nucleotide sequence ID" value="NZ_JBHMCA010000084.1"/>
</dbReference>
<dbReference type="CDD" id="cd16936">
    <property type="entry name" value="HATPase_RsbW-like"/>
    <property type="match status" value="1"/>
</dbReference>
<keyword evidence="1" id="KW-0418">Kinase</keyword>
<keyword evidence="4" id="KW-1185">Reference proteome</keyword>
<dbReference type="EMBL" id="JBHMCA010000084">
    <property type="protein sequence ID" value="MFB9451195.1"/>
    <property type="molecule type" value="Genomic_DNA"/>
</dbReference>
<keyword evidence="1" id="KW-0723">Serine/threonine-protein kinase</keyword>
<dbReference type="InterPro" id="IPR036890">
    <property type="entry name" value="HATPase_C_sf"/>
</dbReference>
<sequence>MKLIHQALVFDSAAQFLDAAVPFVTEGVRRRDSVVAVTTGENEALLREQIGADAEQITFLTLSDWYDSPGRTLNAHHRRIDALSGTTGILRVLGEPVWNGLDPLETSEWGRYESVMNVALAGARAWIMCGYDSRSLPAAIVDDARRTHPALAVGARSEVSNAYADPASYYAERNGPLLDRPALGVERLHDFIEMAAVRKFIADHAVRLGLPPDRLDDFTLAVNEIATNAIRHGAGRGEVWLWATDHRVICEISDAGGGPKSDDLSNGFFGFLRTDPQAGRGHGLWIARQICDLLEMRSGESGTTVRLHMRRE</sequence>
<dbReference type="SUPFAM" id="SSF55874">
    <property type="entry name" value="ATPase domain of HSP90 chaperone/DNA topoisomerase II/histidine kinase"/>
    <property type="match status" value="1"/>
</dbReference>
<protein>
    <submittedName>
        <fullName evidence="3">Anti-sigma factor RsbA family regulatory protein</fullName>
    </submittedName>
</protein>
<evidence type="ECO:0000259" key="2">
    <source>
        <dbReference type="SMART" id="SM00387"/>
    </source>
</evidence>
<gene>
    <name evidence="3" type="ORF">ACFFTR_49720</name>
</gene>
<dbReference type="SMART" id="SM00387">
    <property type="entry name" value="HATPase_c"/>
    <property type="match status" value="1"/>
</dbReference>
<feature type="domain" description="Histidine kinase/HSP90-like ATPase" evidence="2">
    <location>
        <begin position="213"/>
        <end position="312"/>
    </location>
</feature>
<dbReference type="InterPro" id="IPR025847">
    <property type="entry name" value="MEDS_domain"/>
</dbReference>
<dbReference type="InterPro" id="IPR050267">
    <property type="entry name" value="Anti-sigma-factor_SerPK"/>
</dbReference>
<evidence type="ECO:0000313" key="4">
    <source>
        <dbReference type="Proteomes" id="UP001589608"/>
    </source>
</evidence>
<accession>A0ABV5MQU3</accession>
<evidence type="ECO:0000313" key="3">
    <source>
        <dbReference type="EMBL" id="MFB9451195.1"/>
    </source>
</evidence>
<dbReference type="Pfam" id="PF14417">
    <property type="entry name" value="MEDS"/>
    <property type="match status" value="1"/>
</dbReference>
<name>A0ABV5MQU3_9ACTN</name>
<dbReference type="InterPro" id="IPR047718">
    <property type="entry name" value="RsbA-like_anti_sig"/>
</dbReference>
<reference evidence="3 4" key="1">
    <citation type="submission" date="2024-09" db="EMBL/GenBank/DDBJ databases">
        <authorList>
            <person name="Sun Q."/>
            <person name="Mori K."/>
        </authorList>
    </citation>
    <scope>NUCLEOTIDE SEQUENCE [LARGE SCALE GENOMIC DNA]</scope>
    <source>
        <strain evidence="3 4">JCM 3307</strain>
    </source>
</reference>
<dbReference type="InterPro" id="IPR003594">
    <property type="entry name" value="HATPase_dom"/>
</dbReference>
<proteinExistence type="predicted"/>
<dbReference type="PANTHER" id="PTHR35526:SF3">
    <property type="entry name" value="ANTI-SIGMA-F FACTOR RSBW"/>
    <property type="match status" value="1"/>
</dbReference>
<dbReference type="Gene3D" id="3.30.565.10">
    <property type="entry name" value="Histidine kinase-like ATPase, C-terminal domain"/>
    <property type="match status" value="1"/>
</dbReference>
<dbReference type="NCBIfam" id="NF041045">
    <property type="entry name" value="RsbA_anti_sig"/>
    <property type="match status" value="1"/>
</dbReference>
<dbReference type="Proteomes" id="UP001589608">
    <property type="component" value="Unassembled WGS sequence"/>
</dbReference>
<evidence type="ECO:0000256" key="1">
    <source>
        <dbReference type="ARBA" id="ARBA00022527"/>
    </source>
</evidence>